<accession>A0ACB8RI15</accession>
<reference evidence="1" key="2">
    <citation type="journal article" date="2022" name="New Phytol.">
        <title>Evolutionary transition to the ectomycorrhizal habit in the genomes of a hyperdiverse lineage of mushroom-forming fungi.</title>
        <authorList>
            <person name="Looney B."/>
            <person name="Miyauchi S."/>
            <person name="Morin E."/>
            <person name="Drula E."/>
            <person name="Courty P.E."/>
            <person name="Kohler A."/>
            <person name="Kuo A."/>
            <person name="LaButti K."/>
            <person name="Pangilinan J."/>
            <person name="Lipzen A."/>
            <person name="Riley R."/>
            <person name="Andreopoulos W."/>
            <person name="He G."/>
            <person name="Johnson J."/>
            <person name="Nolan M."/>
            <person name="Tritt A."/>
            <person name="Barry K.W."/>
            <person name="Grigoriev I.V."/>
            <person name="Nagy L.G."/>
            <person name="Hibbett D."/>
            <person name="Henrissat B."/>
            <person name="Matheny P.B."/>
            <person name="Labbe J."/>
            <person name="Martin F.M."/>
        </authorList>
    </citation>
    <scope>NUCLEOTIDE SEQUENCE</scope>
    <source>
        <strain evidence="1">FP105234-sp</strain>
    </source>
</reference>
<evidence type="ECO:0000313" key="1">
    <source>
        <dbReference type="EMBL" id="KAI0043804.1"/>
    </source>
</evidence>
<name>A0ACB8RI15_9AGAM</name>
<dbReference type="Proteomes" id="UP000814033">
    <property type="component" value="Unassembled WGS sequence"/>
</dbReference>
<evidence type="ECO:0000313" key="2">
    <source>
        <dbReference type="Proteomes" id="UP000814033"/>
    </source>
</evidence>
<reference evidence="1" key="1">
    <citation type="submission" date="2021-02" db="EMBL/GenBank/DDBJ databases">
        <authorList>
            <consortium name="DOE Joint Genome Institute"/>
            <person name="Ahrendt S."/>
            <person name="Looney B.P."/>
            <person name="Miyauchi S."/>
            <person name="Morin E."/>
            <person name="Drula E."/>
            <person name="Courty P.E."/>
            <person name="Chicoki N."/>
            <person name="Fauchery L."/>
            <person name="Kohler A."/>
            <person name="Kuo A."/>
            <person name="Labutti K."/>
            <person name="Pangilinan J."/>
            <person name="Lipzen A."/>
            <person name="Riley R."/>
            <person name="Andreopoulos W."/>
            <person name="He G."/>
            <person name="Johnson J."/>
            <person name="Barry K.W."/>
            <person name="Grigoriev I.V."/>
            <person name="Nagy L."/>
            <person name="Hibbett D."/>
            <person name="Henrissat B."/>
            <person name="Matheny P.B."/>
            <person name="Labbe J."/>
            <person name="Martin F."/>
        </authorList>
    </citation>
    <scope>NUCLEOTIDE SEQUENCE</scope>
    <source>
        <strain evidence="1">FP105234-sp</strain>
    </source>
</reference>
<sequence length="141" mass="14999">MSSLTTHPSLTKVSTEHAPAAIGPYSQAIISPPFVFVSGCLGFDPKTGQFVEGGVEAQAVQALRNLKAVVEASGSEVGKVVKTTVFLKDMNDFGAVNKIYEEFFGDHKPARSLVEVARIPRDGLVEVEAIASVAPIWRASL</sequence>
<organism evidence="1 2">
    <name type="scientific">Auriscalpium vulgare</name>
    <dbReference type="NCBI Taxonomy" id="40419"/>
    <lineage>
        <taxon>Eukaryota</taxon>
        <taxon>Fungi</taxon>
        <taxon>Dikarya</taxon>
        <taxon>Basidiomycota</taxon>
        <taxon>Agaricomycotina</taxon>
        <taxon>Agaricomycetes</taxon>
        <taxon>Russulales</taxon>
        <taxon>Auriscalpiaceae</taxon>
        <taxon>Auriscalpium</taxon>
    </lineage>
</organism>
<proteinExistence type="predicted"/>
<keyword evidence="2" id="KW-1185">Reference proteome</keyword>
<comment type="caution">
    <text evidence="1">The sequence shown here is derived from an EMBL/GenBank/DDBJ whole genome shotgun (WGS) entry which is preliminary data.</text>
</comment>
<dbReference type="EMBL" id="MU276004">
    <property type="protein sequence ID" value="KAI0043804.1"/>
    <property type="molecule type" value="Genomic_DNA"/>
</dbReference>
<gene>
    <name evidence="1" type="ORF">FA95DRAFT_1562949</name>
</gene>
<protein>
    <submittedName>
        <fullName evidence="1">Translation initiation inhibitor</fullName>
    </submittedName>
</protein>